<evidence type="ECO:0000313" key="4">
    <source>
        <dbReference type="WBParaSite" id="EN70_358"/>
    </source>
</evidence>
<feature type="compositionally biased region" description="Polar residues" evidence="1">
    <location>
        <begin position="63"/>
        <end position="83"/>
    </location>
</feature>
<protein>
    <submittedName>
        <fullName evidence="4">MITF_TFEB_C_3_N domain-containing protein</fullName>
    </submittedName>
</protein>
<dbReference type="KEGG" id="loa:LOAG_07643"/>
<name>A0A1I7VKN2_LOALO</name>
<dbReference type="EMBL" id="JH712097">
    <property type="protein sequence ID" value="EFO20847.1"/>
    <property type="molecule type" value="Genomic_DNA"/>
</dbReference>
<feature type="region of interest" description="Disordered" evidence="1">
    <location>
        <begin position="1"/>
        <end position="38"/>
    </location>
</feature>
<reference evidence="2 3" key="1">
    <citation type="submission" date="2012-04" db="EMBL/GenBank/DDBJ databases">
        <title>The Genome Sequence of Loa loa.</title>
        <authorList>
            <consortium name="The Broad Institute Genome Sequencing Platform"/>
            <consortium name="Broad Institute Genome Sequencing Center for Infectious Disease"/>
            <person name="Nutman T.B."/>
            <person name="Fink D.L."/>
            <person name="Russ C."/>
            <person name="Young S."/>
            <person name="Zeng Q."/>
            <person name="Gargeya S."/>
            <person name="Alvarado L."/>
            <person name="Berlin A."/>
            <person name="Chapman S.B."/>
            <person name="Chen Z."/>
            <person name="Freedman E."/>
            <person name="Gellesch M."/>
            <person name="Goldberg J."/>
            <person name="Griggs A."/>
            <person name="Gujja S."/>
            <person name="Heilman E.R."/>
            <person name="Heiman D."/>
            <person name="Howarth C."/>
            <person name="Mehta T."/>
            <person name="Neiman D."/>
            <person name="Pearson M."/>
            <person name="Roberts A."/>
            <person name="Saif S."/>
            <person name="Shea T."/>
            <person name="Shenoy N."/>
            <person name="Sisk P."/>
            <person name="Stolte C."/>
            <person name="Sykes S."/>
            <person name="White J."/>
            <person name="Yandava C."/>
            <person name="Haas B."/>
            <person name="Henn M.R."/>
            <person name="Nusbaum C."/>
            <person name="Birren B."/>
        </authorList>
    </citation>
    <scope>NUCLEOTIDE SEQUENCE [LARGE SCALE GENOMIC DNA]</scope>
</reference>
<feature type="compositionally biased region" description="Basic and acidic residues" evidence="1">
    <location>
        <begin position="10"/>
        <end position="36"/>
    </location>
</feature>
<dbReference type="GeneID" id="9945064"/>
<dbReference type="CTD" id="9945064"/>
<gene>
    <name evidence="2 4" type="ORF">LOAG_07643</name>
</gene>
<evidence type="ECO:0000313" key="3">
    <source>
        <dbReference type="Proteomes" id="UP000095285"/>
    </source>
</evidence>
<dbReference type="OrthoDB" id="5871186at2759"/>
<evidence type="ECO:0000256" key="1">
    <source>
        <dbReference type="SAM" id="MobiDB-lite"/>
    </source>
</evidence>
<dbReference type="RefSeq" id="XP_003143224.1">
    <property type="nucleotide sequence ID" value="XM_003143176.1"/>
</dbReference>
<feature type="region of interest" description="Disordered" evidence="1">
    <location>
        <begin position="52"/>
        <end position="104"/>
    </location>
</feature>
<dbReference type="WBParaSite" id="EN70_358">
    <property type="protein sequence ID" value="EN70_358"/>
    <property type="gene ID" value="EN70_358"/>
</dbReference>
<accession>A0A1S0TVH1</accession>
<accession>A0A1I7VKN2</accession>
<proteinExistence type="predicted"/>
<evidence type="ECO:0000313" key="2">
    <source>
        <dbReference type="EMBL" id="EFO20847.1"/>
    </source>
</evidence>
<reference evidence="4" key="2">
    <citation type="submission" date="2016-11" db="UniProtKB">
        <authorList>
            <consortium name="WormBaseParasite"/>
        </authorList>
    </citation>
    <scope>IDENTIFICATION</scope>
</reference>
<dbReference type="Proteomes" id="UP000095285">
    <property type="component" value="Unassembled WGS sequence"/>
</dbReference>
<dbReference type="AlphaFoldDB" id="A0A1I7VKN2"/>
<sequence length="152" mass="16785">MVPPPVQEQQKQEKAIQLKTRLENRPSEDIKSEKSSKKAVLLHAEKEISGLASTIQKPERQLSVESETAATMESEMKLSQQVQKQKEKSNISKGQQNGKRDAATQVDMEAGKGLQKLSGFTTVLFGPYPLIRGGMQSVKCVQVGEGHIQQVK</sequence>
<keyword evidence="3" id="KW-1185">Reference proteome</keyword>
<organism evidence="3 4">
    <name type="scientific">Loa loa</name>
    <name type="common">Eye worm</name>
    <name type="synonym">Filaria loa</name>
    <dbReference type="NCBI Taxonomy" id="7209"/>
    <lineage>
        <taxon>Eukaryota</taxon>
        <taxon>Metazoa</taxon>
        <taxon>Ecdysozoa</taxon>
        <taxon>Nematoda</taxon>
        <taxon>Chromadorea</taxon>
        <taxon>Rhabditida</taxon>
        <taxon>Spirurina</taxon>
        <taxon>Spiruromorpha</taxon>
        <taxon>Filarioidea</taxon>
        <taxon>Onchocercidae</taxon>
        <taxon>Loa</taxon>
    </lineage>
</organism>